<dbReference type="AlphaFoldDB" id="A0A2S9TS73"/>
<sequence>MGIGNVLEKGNLIYAYDEKNKQLFAKPFNSKNGDKLMGYTNSTVNIKKGNLVYTYDEKGKQINARPA</sequence>
<accession>A0A2S9TS73</accession>
<organism evidence="1 2">
    <name type="scientific">Aliarcobacter cryaerophilus</name>
    <dbReference type="NCBI Taxonomy" id="28198"/>
    <lineage>
        <taxon>Bacteria</taxon>
        <taxon>Pseudomonadati</taxon>
        <taxon>Campylobacterota</taxon>
        <taxon>Epsilonproteobacteria</taxon>
        <taxon>Campylobacterales</taxon>
        <taxon>Arcobacteraceae</taxon>
        <taxon>Aliarcobacter</taxon>
    </lineage>
</organism>
<dbReference type="EMBL" id="NXGD01000001">
    <property type="protein sequence ID" value="PRN01623.1"/>
    <property type="molecule type" value="Genomic_DNA"/>
</dbReference>
<name>A0A2S9TS73_9BACT</name>
<proteinExistence type="predicted"/>
<evidence type="ECO:0000313" key="1">
    <source>
        <dbReference type="EMBL" id="PRN01623.1"/>
    </source>
</evidence>
<dbReference type="Proteomes" id="UP000238811">
    <property type="component" value="Unassembled WGS sequence"/>
</dbReference>
<dbReference type="RefSeq" id="WP_105912829.1">
    <property type="nucleotide sequence ID" value="NZ_JAMXDV010000002.1"/>
</dbReference>
<protein>
    <recommendedName>
        <fullName evidence="3">WG repeat-containing protein</fullName>
    </recommendedName>
</protein>
<comment type="caution">
    <text evidence="1">The sequence shown here is derived from an EMBL/GenBank/DDBJ whole genome shotgun (WGS) entry which is preliminary data.</text>
</comment>
<reference evidence="1 2" key="1">
    <citation type="submission" date="2017-09" db="EMBL/GenBank/DDBJ databases">
        <title>Reassesment of A. cryaerophilus.</title>
        <authorList>
            <person name="Perez-Cataluna A."/>
            <person name="Collado L."/>
            <person name="Salgado O."/>
            <person name="Lefinanco V."/>
            <person name="Figueras M.J."/>
        </authorList>
    </citation>
    <scope>NUCLEOTIDE SEQUENCE [LARGE SCALE GENOMIC DNA]</scope>
    <source>
        <strain evidence="1 2">LMG 10229</strain>
    </source>
</reference>
<evidence type="ECO:0008006" key="3">
    <source>
        <dbReference type="Google" id="ProtNLM"/>
    </source>
</evidence>
<gene>
    <name evidence="1" type="ORF">CJ668_01185</name>
</gene>
<evidence type="ECO:0000313" key="2">
    <source>
        <dbReference type="Proteomes" id="UP000238811"/>
    </source>
</evidence>